<dbReference type="AlphaFoldDB" id="A0A7Y0AEB5"/>
<evidence type="ECO:0000313" key="3">
    <source>
        <dbReference type="Proteomes" id="UP000559626"/>
    </source>
</evidence>
<name>A0A7Y0AEB5_9BACT</name>
<feature type="transmembrane region" description="Helical" evidence="1">
    <location>
        <begin position="7"/>
        <end position="26"/>
    </location>
</feature>
<dbReference type="EMBL" id="JABBGH010000002">
    <property type="protein sequence ID" value="NML65752.1"/>
    <property type="molecule type" value="Genomic_DNA"/>
</dbReference>
<proteinExistence type="predicted"/>
<sequence>MPLATRALAFNAVCLYVIAYLLTIVLHEGGHAAMALALGDHPVLYSTSVRTTSAHLTNLDHVLIAAAGPVLSLGQGLLLLGWLRQRRPRSSWGLFGLYMGLFGLINFLGYLLIAPFVAGGDTGQIVARLHVPAAAVWVVAALALATLVLAIGRTGPLLLGVLPVAEQASPEARTGGLRALVLWPWLLGSVALVLLALPAPHPAVVANMVMSPMVLRRAYATGQRAPVQPTGALGLPRPQWLLGAVLVLVAIGFRWLALGVAL</sequence>
<feature type="transmembrane region" description="Helical" evidence="1">
    <location>
        <begin position="62"/>
        <end position="83"/>
    </location>
</feature>
<evidence type="ECO:0000313" key="2">
    <source>
        <dbReference type="EMBL" id="NML65752.1"/>
    </source>
</evidence>
<protein>
    <recommendedName>
        <fullName evidence="4">M50 family peptidase</fullName>
    </recommendedName>
</protein>
<keyword evidence="1" id="KW-1133">Transmembrane helix</keyword>
<evidence type="ECO:0008006" key="4">
    <source>
        <dbReference type="Google" id="ProtNLM"/>
    </source>
</evidence>
<feature type="transmembrane region" description="Helical" evidence="1">
    <location>
        <begin position="95"/>
        <end position="117"/>
    </location>
</feature>
<feature type="transmembrane region" description="Helical" evidence="1">
    <location>
        <begin position="129"/>
        <end position="151"/>
    </location>
</feature>
<reference evidence="2 3" key="1">
    <citation type="submission" date="2020-04" db="EMBL/GenBank/DDBJ databases">
        <title>Hymenobacter polaris sp. nov., isolated from Arctic soil.</title>
        <authorList>
            <person name="Dahal R.H."/>
        </authorList>
    </citation>
    <scope>NUCLEOTIDE SEQUENCE [LARGE SCALE GENOMIC DNA]</scope>
    <source>
        <strain evidence="2 3">RP-2-7</strain>
    </source>
</reference>
<keyword evidence="1" id="KW-0812">Transmembrane</keyword>
<feature type="transmembrane region" description="Helical" evidence="1">
    <location>
        <begin position="240"/>
        <end position="261"/>
    </location>
</feature>
<comment type="caution">
    <text evidence="2">The sequence shown here is derived from an EMBL/GenBank/DDBJ whole genome shotgun (WGS) entry which is preliminary data.</text>
</comment>
<organism evidence="2 3">
    <name type="scientific">Hymenobacter polaris</name>
    <dbReference type="NCBI Taxonomy" id="2682546"/>
    <lineage>
        <taxon>Bacteria</taxon>
        <taxon>Pseudomonadati</taxon>
        <taxon>Bacteroidota</taxon>
        <taxon>Cytophagia</taxon>
        <taxon>Cytophagales</taxon>
        <taxon>Hymenobacteraceae</taxon>
        <taxon>Hymenobacter</taxon>
    </lineage>
</organism>
<keyword evidence="3" id="KW-1185">Reference proteome</keyword>
<dbReference type="RefSeq" id="WP_169531281.1">
    <property type="nucleotide sequence ID" value="NZ_JABBGH010000002.1"/>
</dbReference>
<keyword evidence="1" id="KW-0472">Membrane</keyword>
<gene>
    <name evidence="2" type="ORF">HHL22_11095</name>
</gene>
<accession>A0A7Y0AEB5</accession>
<evidence type="ECO:0000256" key="1">
    <source>
        <dbReference type="SAM" id="Phobius"/>
    </source>
</evidence>
<feature type="transmembrane region" description="Helical" evidence="1">
    <location>
        <begin position="180"/>
        <end position="199"/>
    </location>
</feature>
<dbReference type="Proteomes" id="UP000559626">
    <property type="component" value="Unassembled WGS sequence"/>
</dbReference>